<name>A0AAV2FTX3_9ROSI</name>
<dbReference type="AlphaFoldDB" id="A0AAV2FTX3"/>
<feature type="region of interest" description="Disordered" evidence="1">
    <location>
        <begin position="165"/>
        <end position="250"/>
    </location>
</feature>
<organism evidence="2 3">
    <name type="scientific">Linum trigynum</name>
    <dbReference type="NCBI Taxonomy" id="586398"/>
    <lineage>
        <taxon>Eukaryota</taxon>
        <taxon>Viridiplantae</taxon>
        <taxon>Streptophyta</taxon>
        <taxon>Embryophyta</taxon>
        <taxon>Tracheophyta</taxon>
        <taxon>Spermatophyta</taxon>
        <taxon>Magnoliopsida</taxon>
        <taxon>eudicotyledons</taxon>
        <taxon>Gunneridae</taxon>
        <taxon>Pentapetalae</taxon>
        <taxon>rosids</taxon>
        <taxon>fabids</taxon>
        <taxon>Malpighiales</taxon>
        <taxon>Linaceae</taxon>
        <taxon>Linum</taxon>
    </lineage>
</organism>
<feature type="compositionally biased region" description="Basic residues" evidence="1">
    <location>
        <begin position="228"/>
        <end position="237"/>
    </location>
</feature>
<dbReference type="Proteomes" id="UP001497516">
    <property type="component" value="Chromosome 7"/>
</dbReference>
<gene>
    <name evidence="2" type="ORF">LTRI10_LOCUS41872</name>
</gene>
<sequence>MGVEGTYRPEREEEATRDCDMKQHFKDFASRSTDEHRFHRHSRWNPYLQLRIINAHLACSLYPSCHNPSKITERTLLAFAYMVYPSSNLHLGTLLDTSFARAMGGSRRYVMSLGTYITHSTSRFNVNLEGCMKEGNSLGFGEDTLSSMHLFRVFGPHQFIEGMSLPPEVPPPVQPPDRALSRRRRVAPSRPAPPPPTTTSSSGATPSTYRDHLVERMDLLESRDSRCGSHHLAHRFGRKDGSTPGCPSGR</sequence>
<evidence type="ECO:0000313" key="2">
    <source>
        <dbReference type="EMBL" id="CAL1401834.1"/>
    </source>
</evidence>
<accession>A0AAV2FTX3</accession>
<dbReference type="EMBL" id="OZ034820">
    <property type="protein sequence ID" value="CAL1401834.1"/>
    <property type="molecule type" value="Genomic_DNA"/>
</dbReference>
<proteinExistence type="predicted"/>
<feature type="compositionally biased region" description="Low complexity" evidence="1">
    <location>
        <begin position="198"/>
        <end position="208"/>
    </location>
</feature>
<reference evidence="2 3" key="1">
    <citation type="submission" date="2024-04" db="EMBL/GenBank/DDBJ databases">
        <authorList>
            <person name="Fracassetti M."/>
        </authorList>
    </citation>
    <scope>NUCLEOTIDE SEQUENCE [LARGE SCALE GENOMIC DNA]</scope>
</reference>
<feature type="compositionally biased region" description="Basic and acidic residues" evidence="1">
    <location>
        <begin position="209"/>
        <end position="227"/>
    </location>
</feature>
<keyword evidence="3" id="KW-1185">Reference proteome</keyword>
<protein>
    <submittedName>
        <fullName evidence="2">Uncharacterized protein</fullName>
    </submittedName>
</protein>
<evidence type="ECO:0000313" key="3">
    <source>
        <dbReference type="Proteomes" id="UP001497516"/>
    </source>
</evidence>
<evidence type="ECO:0000256" key="1">
    <source>
        <dbReference type="SAM" id="MobiDB-lite"/>
    </source>
</evidence>